<reference evidence="3 4" key="1">
    <citation type="journal article" date="2016" name="Nat. Commun.">
        <title>Thousands of microbial genomes shed light on interconnected biogeochemical processes in an aquifer system.</title>
        <authorList>
            <person name="Anantharaman K."/>
            <person name="Brown C.T."/>
            <person name="Hug L.A."/>
            <person name="Sharon I."/>
            <person name="Castelle C.J."/>
            <person name="Probst A.J."/>
            <person name="Thomas B.C."/>
            <person name="Singh A."/>
            <person name="Wilkins M.J."/>
            <person name="Karaoz U."/>
            <person name="Brodie E.L."/>
            <person name="Williams K.H."/>
            <person name="Hubbard S.S."/>
            <person name="Banfield J.F."/>
        </authorList>
    </citation>
    <scope>NUCLEOTIDE SEQUENCE [LARGE SCALE GENOMIC DNA]</scope>
</reference>
<dbReference type="AlphaFoldDB" id="A0A1F6VGG6"/>
<dbReference type="Proteomes" id="UP000179076">
    <property type="component" value="Unassembled WGS sequence"/>
</dbReference>
<evidence type="ECO:0000259" key="1">
    <source>
        <dbReference type="Pfam" id="PF00462"/>
    </source>
</evidence>
<evidence type="ECO:0000313" key="4">
    <source>
        <dbReference type="Proteomes" id="UP000179076"/>
    </source>
</evidence>
<dbReference type="PANTHER" id="PTHR34386">
    <property type="entry name" value="GLUTAREDOXIN"/>
    <property type="match status" value="1"/>
</dbReference>
<dbReference type="SUPFAM" id="SSF52833">
    <property type="entry name" value="Thioredoxin-like"/>
    <property type="match status" value="1"/>
</dbReference>
<name>A0A1F6VGG6_9PROT</name>
<dbReference type="Pfam" id="PF00462">
    <property type="entry name" value="Glutaredoxin"/>
    <property type="match status" value="1"/>
</dbReference>
<protein>
    <submittedName>
        <fullName evidence="3">Uncharacterized protein</fullName>
    </submittedName>
</protein>
<dbReference type="InterPro" id="IPR036249">
    <property type="entry name" value="Thioredoxin-like_sf"/>
</dbReference>
<dbReference type="PROSITE" id="PS51354">
    <property type="entry name" value="GLUTAREDOXIN_2"/>
    <property type="match status" value="1"/>
</dbReference>
<comment type="caution">
    <text evidence="3">The sequence shown here is derived from an EMBL/GenBank/DDBJ whole genome shotgun (WGS) entry which is preliminary data.</text>
</comment>
<sequence length="140" mass="15586">MLAGLLLLMASVCAAEVYKWKDADGKTHISDHPPPDQQVERVQIRKFTPAADSSPDQDVVSTPSVVMLSATWCGVCKRARNWLAQNGVPFTEYDVERDQKGIEEYRRLGARGVPIILVGEQRMDGFSAKRLEAMLVKAKK</sequence>
<dbReference type="GO" id="GO:0045454">
    <property type="term" value="P:cell redox homeostasis"/>
    <property type="evidence" value="ECO:0007669"/>
    <property type="project" value="TreeGrafter"/>
</dbReference>
<dbReference type="CDD" id="cd02976">
    <property type="entry name" value="NrdH"/>
    <property type="match status" value="1"/>
</dbReference>
<feature type="domain" description="Glutaredoxin" evidence="1">
    <location>
        <begin position="65"/>
        <end position="121"/>
    </location>
</feature>
<dbReference type="GO" id="GO:0009055">
    <property type="term" value="F:electron transfer activity"/>
    <property type="evidence" value="ECO:0007669"/>
    <property type="project" value="TreeGrafter"/>
</dbReference>
<dbReference type="InterPro" id="IPR051548">
    <property type="entry name" value="Grx-like_ET"/>
</dbReference>
<dbReference type="EMBL" id="MFSP01000040">
    <property type="protein sequence ID" value="OGI68659.1"/>
    <property type="molecule type" value="Genomic_DNA"/>
</dbReference>
<gene>
    <name evidence="3" type="ORF">A2W18_08475</name>
</gene>
<dbReference type="Gene3D" id="3.40.30.10">
    <property type="entry name" value="Glutaredoxin"/>
    <property type="match status" value="1"/>
</dbReference>
<evidence type="ECO:0000259" key="2">
    <source>
        <dbReference type="Pfam" id="PF13511"/>
    </source>
</evidence>
<feature type="domain" description="DUF4124" evidence="2">
    <location>
        <begin position="5"/>
        <end position="55"/>
    </location>
</feature>
<dbReference type="InterPro" id="IPR025392">
    <property type="entry name" value="DUF4124"/>
</dbReference>
<organism evidence="3 4">
    <name type="scientific">Candidatus Muproteobacteria bacterium RBG_16_60_9</name>
    <dbReference type="NCBI Taxonomy" id="1817755"/>
    <lineage>
        <taxon>Bacteria</taxon>
        <taxon>Pseudomonadati</taxon>
        <taxon>Pseudomonadota</taxon>
        <taxon>Candidatus Muproteobacteria</taxon>
    </lineage>
</organism>
<dbReference type="InterPro" id="IPR002109">
    <property type="entry name" value="Glutaredoxin"/>
</dbReference>
<dbReference type="Pfam" id="PF13511">
    <property type="entry name" value="DUF4124"/>
    <property type="match status" value="1"/>
</dbReference>
<proteinExistence type="predicted"/>
<accession>A0A1F6VGG6</accession>
<evidence type="ECO:0000313" key="3">
    <source>
        <dbReference type="EMBL" id="OGI68659.1"/>
    </source>
</evidence>
<dbReference type="PANTHER" id="PTHR34386:SF1">
    <property type="entry name" value="GLUTAREDOXIN-LIKE PROTEIN NRDH"/>
    <property type="match status" value="1"/>
</dbReference>